<dbReference type="EMBL" id="JAEVHL010000035">
    <property type="protein sequence ID" value="MBM0275863.1"/>
    <property type="molecule type" value="Genomic_DNA"/>
</dbReference>
<comment type="caution">
    <text evidence="1">The sequence shown here is derived from an EMBL/GenBank/DDBJ whole genome shotgun (WGS) entry which is preliminary data.</text>
</comment>
<protein>
    <submittedName>
        <fullName evidence="1">Uncharacterized protein</fullName>
    </submittedName>
</protein>
<evidence type="ECO:0000313" key="2">
    <source>
        <dbReference type="Proteomes" id="UP000622245"/>
    </source>
</evidence>
<reference evidence="1 2" key="1">
    <citation type="submission" date="2021-01" db="EMBL/GenBank/DDBJ databases">
        <title>Draft genome sequence of Micromonospora sp. strain STR1s_6.</title>
        <authorList>
            <person name="Karlyshev A."/>
            <person name="Jawad R."/>
        </authorList>
    </citation>
    <scope>NUCLEOTIDE SEQUENCE [LARGE SCALE GENOMIC DNA]</scope>
    <source>
        <strain evidence="1 2">STR1S-6</strain>
    </source>
</reference>
<accession>A0ABS1YEV5</accession>
<evidence type="ECO:0000313" key="1">
    <source>
        <dbReference type="EMBL" id="MBM0275863.1"/>
    </source>
</evidence>
<dbReference type="Proteomes" id="UP000622245">
    <property type="component" value="Unassembled WGS sequence"/>
</dbReference>
<proteinExistence type="predicted"/>
<gene>
    <name evidence="1" type="ORF">JM949_10660</name>
</gene>
<name>A0ABS1YEV5_9ACTN</name>
<sequence>MIPFAEWVPAVGHVAGVLGADAARLVREMLDRAPRMTPWARAARQVAEATLARHAGDVPTATDLLRSAAASYAQMTDVTDEIITMALAIGPLAETDPSAATVARARLHEFATRHHAPTLLRLP</sequence>
<keyword evidence="2" id="KW-1185">Reference proteome</keyword>
<organism evidence="1 2">
    <name type="scientific">Micromonospora tarensis</name>
    <dbReference type="NCBI Taxonomy" id="2806100"/>
    <lineage>
        <taxon>Bacteria</taxon>
        <taxon>Bacillati</taxon>
        <taxon>Actinomycetota</taxon>
        <taxon>Actinomycetes</taxon>
        <taxon>Micromonosporales</taxon>
        <taxon>Micromonosporaceae</taxon>
        <taxon>Micromonospora</taxon>
    </lineage>
</organism>